<sequence>MSYILDALKQSERKRGQQTSAAGNHTPTETPSLPPAPRYRRRLWWLLAGVLLALMLGYGLGKIGSAWLQSPQQAIPLPKPYPGSAPPEKTAPAQPATTTARTPIALGSVPVRILLDEPPALTMNPAPPAGTMAAPTTVITGPEPVAASDPVSVPEPAFDPGVPDLRELPANIRSKLPALTLSVHIYSKTASSRMASINGQMLREGQQFGALRLQSITPRGVILSFDGQEFHLISVGG</sequence>
<keyword evidence="2" id="KW-0812">Transmembrane</keyword>
<dbReference type="GO" id="GO:0015627">
    <property type="term" value="C:type II protein secretion system complex"/>
    <property type="evidence" value="ECO:0007669"/>
    <property type="project" value="InterPro"/>
</dbReference>
<organism evidence="4 5">
    <name type="scientific">Oceanisphaera arctica</name>
    <dbReference type="NCBI Taxonomy" id="641510"/>
    <lineage>
        <taxon>Bacteria</taxon>
        <taxon>Pseudomonadati</taxon>
        <taxon>Pseudomonadota</taxon>
        <taxon>Gammaproteobacteria</taxon>
        <taxon>Aeromonadales</taxon>
        <taxon>Aeromonadaceae</taxon>
        <taxon>Oceanisphaera</taxon>
    </lineage>
</organism>
<protein>
    <recommendedName>
        <fullName evidence="3">Type II secretion system protein GspB C-terminal domain-containing protein</fullName>
    </recommendedName>
</protein>
<dbReference type="AlphaFoldDB" id="A0A2P5TPI3"/>
<proteinExistence type="predicted"/>
<evidence type="ECO:0000256" key="1">
    <source>
        <dbReference type="SAM" id="MobiDB-lite"/>
    </source>
</evidence>
<dbReference type="InterPro" id="IPR032389">
    <property type="entry name" value="GspB_C"/>
</dbReference>
<comment type="caution">
    <text evidence="4">The sequence shown here is derived from an EMBL/GenBank/DDBJ whole genome shotgun (WGS) entry which is preliminary data.</text>
</comment>
<dbReference type="Proteomes" id="UP000242231">
    <property type="component" value="Unassembled WGS sequence"/>
</dbReference>
<feature type="region of interest" description="Disordered" evidence="1">
    <location>
        <begin position="78"/>
        <end position="102"/>
    </location>
</feature>
<feature type="compositionally biased region" description="Low complexity" evidence="1">
    <location>
        <begin position="86"/>
        <end position="102"/>
    </location>
</feature>
<reference evidence="5" key="1">
    <citation type="submission" date="2016-11" db="EMBL/GenBank/DDBJ databases">
        <authorList>
            <person name="Sisinthy S."/>
            <person name="Ara S."/>
            <person name="Gundlapally S.R."/>
        </authorList>
    </citation>
    <scope>NUCLEOTIDE SEQUENCE [LARGE SCALE GENOMIC DNA]</scope>
    <source>
        <strain evidence="5">V1-41</strain>
    </source>
</reference>
<gene>
    <name evidence="4" type="ORF">UN63_04330</name>
</gene>
<dbReference type="EMBL" id="MPZM01000006">
    <property type="protein sequence ID" value="PPL17522.1"/>
    <property type="molecule type" value="Genomic_DNA"/>
</dbReference>
<keyword evidence="5" id="KW-1185">Reference proteome</keyword>
<keyword evidence="2" id="KW-0472">Membrane</keyword>
<evidence type="ECO:0000313" key="4">
    <source>
        <dbReference type="EMBL" id="PPL17522.1"/>
    </source>
</evidence>
<feature type="transmembrane region" description="Helical" evidence="2">
    <location>
        <begin position="43"/>
        <end position="61"/>
    </location>
</feature>
<dbReference type="Pfam" id="PF16537">
    <property type="entry name" value="T2SSB"/>
    <property type="match status" value="1"/>
</dbReference>
<dbReference type="OrthoDB" id="5432325at2"/>
<feature type="region of interest" description="Disordered" evidence="1">
    <location>
        <begin position="10"/>
        <end position="35"/>
    </location>
</feature>
<evidence type="ECO:0000313" key="5">
    <source>
        <dbReference type="Proteomes" id="UP000242231"/>
    </source>
</evidence>
<evidence type="ECO:0000259" key="3">
    <source>
        <dbReference type="Pfam" id="PF16537"/>
    </source>
</evidence>
<keyword evidence="2" id="KW-1133">Transmembrane helix</keyword>
<feature type="compositionally biased region" description="Polar residues" evidence="1">
    <location>
        <begin position="17"/>
        <end position="31"/>
    </location>
</feature>
<evidence type="ECO:0000256" key="2">
    <source>
        <dbReference type="SAM" id="Phobius"/>
    </source>
</evidence>
<name>A0A2P5TPI3_9GAMM</name>
<dbReference type="RefSeq" id="WP_104485556.1">
    <property type="nucleotide sequence ID" value="NZ_BMYB01000009.1"/>
</dbReference>
<accession>A0A2P5TPI3</accession>
<feature type="domain" description="Type II secretion system protein GspB C-terminal" evidence="3">
    <location>
        <begin position="176"/>
        <end position="232"/>
    </location>
</feature>